<dbReference type="InterPro" id="IPR007138">
    <property type="entry name" value="ABM_dom"/>
</dbReference>
<dbReference type="AlphaFoldDB" id="A0A4R8X0U1"/>
<dbReference type="OrthoDB" id="5241825at2"/>
<dbReference type="GO" id="GO:0004497">
    <property type="term" value="F:monooxygenase activity"/>
    <property type="evidence" value="ECO:0007669"/>
    <property type="project" value="UniProtKB-KW"/>
</dbReference>
<proteinExistence type="predicted"/>
<evidence type="ECO:0000313" key="2">
    <source>
        <dbReference type="EMBL" id="TFC18978.1"/>
    </source>
</evidence>
<protein>
    <submittedName>
        <fullName evidence="2">Antibiotic biosynthesis monooxygenase</fullName>
    </submittedName>
</protein>
<comment type="caution">
    <text evidence="2">The sequence shown here is derived from an EMBL/GenBank/DDBJ whole genome shotgun (WGS) entry which is preliminary data.</text>
</comment>
<evidence type="ECO:0000313" key="3">
    <source>
        <dbReference type="Proteomes" id="UP000298412"/>
    </source>
</evidence>
<gene>
    <name evidence="2" type="ORF">E3O19_04080</name>
</gene>
<dbReference type="Gene3D" id="3.30.70.100">
    <property type="match status" value="1"/>
</dbReference>
<dbReference type="Proteomes" id="UP000298412">
    <property type="component" value="Unassembled WGS sequence"/>
</dbReference>
<accession>A0A4R8X0U1</accession>
<keyword evidence="3" id="KW-1185">Reference proteome</keyword>
<keyword evidence="2" id="KW-0560">Oxidoreductase</keyword>
<feature type="domain" description="ABM" evidence="1">
    <location>
        <begin position="15"/>
        <end position="101"/>
    </location>
</feature>
<reference evidence="2 3" key="1">
    <citation type="submission" date="2019-03" db="EMBL/GenBank/DDBJ databases">
        <title>Genomics of glacier-inhabiting Cryobacterium strains.</title>
        <authorList>
            <person name="Liu Q."/>
            <person name="Xin Y.-H."/>
        </authorList>
    </citation>
    <scope>NUCLEOTIDE SEQUENCE [LARGE SCALE GENOMIC DNA]</scope>
    <source>
        <strain evidence="2 3">MDT1-3</strain>
    </source>
</reference>
<sequence>MRRWRTLRSGAVLSVIVIATLTPKPGRNQEILDALAVVSPKAHAEPGCELYAAHTDGDRVIMVERWSTADHLAAHGAGAALAELNELTGHAVAGPAEVRVLANMPFGDPAKGTIQ</sequence>
<dbReference type="SUPFAM" id="SSF54909">
    <property type="entry name" value="Dimeric alpha+beta barrel"/>
    <property type="match status" value="1"/>
</dbReference>
<name>A0A4R8X0U1_9MICO</name>
<dbReference type="EMBL" id="SOFP01000016">
    <property type="protein sequence ID" value="TFC18978.1"/>
    <property type="molecule type" value="Genomic_DNA"/>
</dbReference>
<organism evidence="2 3">
    <name type="scientific">Cryobacterium algoritolerans</name>
    <dbReference type="NCBI Taxonomy" id="1259184"/>
    <lineage>
        <taxon>Bacteria</taxon>
        <taxon>Bacillati</taxon>
        <taxon>Actinomycetota</taxon>
        <taxon>Actinomycetes</taxon>
        <taxon>Micrococcales</taxon>
        <taxon>Microbacteriaceae</taxon>
        <taxon>Cryobacterium</taxon>
    </lineage>
</organism>
<keyword evidence="2" id="KW-0503">Monooxygenase</keyword>
<dbReference type="PROSITE" id="PS51725">
    <property type="entry name" value="ABM"/>
    <property type="match status" value="1"/>
</dbReference>
<dbReference type="Pfam" id="PF03992">
    <property type="entry name" value="ABM"/>
    <property type="match status" value="1"/>
</dbReference>
<dbReference type="InterPro" id="IPR011008">
    <property type="entry name" value="Dimeric_a/b-barrel"/>
</dbReference>
<evidence type="ECO:0000259" key="1">
    <source>
        <dbReference type="PROSITE" id="PS51725"/>
    </source>
</evidence>